<dbReference type="InterPro" id="IPR017703">
    <property type="entry name" value="YgfZ/GCV_T_CS"/>
</dbReference>
<dbReference type="Gene3D" id="2.40.30.160">
    <property type="match status" value="1"/>
</dbReference>
<dbReference type="PIRSF" id="PIRSF006487">
    <property type="entry name" value="GcvT"/>
    <property type="match status" value="1"/>
</dbReference>
<comment type="caution">
    <text evidence="3">The sequence shown here is derived from an EMBL/GenBank/DDBJ whole genome shotgun (WGS) entry which is preliminary data.</text>
</comment>
<feature type="binding site" evidence="1">
    <location>
        <position position="180"/>
    </location>
    <ligand>
        <name>substrate</name>
    </ligand>
</feature>
<name>A0A6A7RX28_9PROT</name>
<dbReference type="InterPro" id="IPR045179">
    <property type="entry name" value="YgfZ/GcvT"/>
</dbReference>
<evidence type="ECO:0000313" key="3">
    <source>
        <dbReference type="EMBL" id="MQM31476.1"/>
    </source>
</evidence>
<dbReference type="NCBIfam" id="TIGR03317">
    <property type="entry name" value="ygfZ_signature"/>
    <property type="match status" value="1"/>
</dbReference>
<gene>
    <name evidence="3" type="ORF">CRU78_13510</name>
</gene>
<dbReference type="InterPro" id="IPR006222">
    <property type="entry name" value="GCVT_N"/>
</dbReference>
<dbReference type="Gene3D" id="3.30.70.1630">
    <property type="match status" value="1"/>
</dbReference>
<evidence type="ECO:0000256" key="1">
    <source>
        <dbReference type="PIRSR" id="PIRSR006487-1"/>
    </source>
</evidence>
<evidence type="ECO:0000313" key="4">
    <source>
        <dbReference type="Proteomes" id="UP000342300"/>
    </source>
</evidence>
<dbReference type="Proteomes" id="UP000342300">
    <property type="component" value="Unassembled WGS sequence"/>
</dbReference>
<proteinExistence type="predicted"/>
<accession>A0A6A7RX28</accession>
<dbReference type="Gene3D" id="3.30.70.1400">
    <property type="entry name" value="Aminomethyltransferase beta-barrel domains"/>
    <property type="match status" value="1"/>
</dbReference>
<dbReference type="EMBL" id="PDHS01000322">
    <property type="protein sequence ID" value="MQM31476.1"/>
    <property type="molecule type" value="Genomic_DNA"/>
</dbReference>
<evidence type="ECO:0000259" key="2">
    <source>
        <dbReference type="Pfam" id="PF01571"/>
    </source>
</evidence>
<dbReference type="PANTHER" id="PTHR22602:SF0">
    <property type="entry name" value="TRANSFERASE CAF17, MITOCHONDRIAL-RELATED"/>
    <property type="match status" value="1"/>
</dbReference>
<dbReference type="SUPFAM" id="SSF103025">
    <property type="entry name" value="Folate-binding domain"/>
    <property type="match status" value="1"/>
</dbReference>
<reference evidence="3 4" key="1">
    <citation type="submission" date="2017-09" db="EMBL/GenBank/DDBJ databases">
        <title>Metagenomic Analysis Reveals Denitrifying Candidatus Accumulibacter and Flanking Population as a Source of N2O.</title>
        <authorList>
            <person name="Gao H."/>
            <person name="Mao Y."/>
            <person name="Zhao X."/>
            <person name="Liu W.-T."/>
            <person name="Zhang T."/>
            <person name="Wells G."/>
        </authorList>
    </citation>
    <scope>NUCLEOTIDE SEQUENCE [LARGE SCALE GENOMIC DNA]</scope>
    <source>
        <strain evidence="3">CANDO_2_IC</strain>
    </source>
</reference>
<organism evidence="3 4">
    <name type="scientific">Candidatus Accumulibacter phosphatis</name>
    <dbReference type="NCBI Taxonomy" id="327160"/>
    <lineage>
        <taxon>Bacteria</taxon>
        <taxon>Pseudomonadati</taxon>
        <taxon>Pseudomonadota</taxon>
        <taxon>Betaproteobacteria</taxon>
        <taxon>Candidatus Accumulibacter</taxon>
    </lineage>
</organism>
<feature type="domain" description="GCVT N-terminal" evidence="2">
    <location>
        <begin position="36"/>
        <end position="234"/>
    </location>
</feature>
<dbReference type="AlphaFoldDB" id="A0A6A7RX28"/>
<dbReference type="GO" id="GO:0016226">
    <property type="term" value="P:iron-sulfur cluster assembly"/>
    <property type="evidence" value="ECO:0007669"/>
    <property type="project" value="TreeGrafter"/>
</dbReference>
<dbReference type="Pfam" id="PF01571">
    <property type="entry name" value="GCV_T"/>
    <property type="match status" value="1"/>
</dbReference>
<sequence>MNASWLEFLCASGARVDQDLVADFGDSAAELLAAPAATIAAPLAHLGVIEVGGAEAATFLHQQLTSDVKHLADGEAQHSAWCSAKGRMLASFLVLRSGSNYRLQLSADLLPAILRRLQMFVLRSKVNIVDHSDARQIIGVSGPRAEEALHAAGLAVPGAALSSVAAADALVIRLDSQRFELLASSAAAPELWQALLSVARPVGTRVWQWLDVDAGLPLITGGTREEFVPQMANFDQLGGVSFHKGCYPGQEIIARTQYLGKVKRHLYRAHSSTPIAPGSKIYSPANPEHPCGMVVNAAPAPTGGYDALAIVQESFVAAADLEIATPGGAPIDLQPLAR</sequence>
<protein>
    <submittedName>
        <fullName evidence="3">Glycine cleavage system protein T</fullName>
    </submittedName>
</protein>
<dbReference type="PANTHER" id="PTHR22602">
    <property type="entry name" value="TRANSFERASE CAF17, MITOCHONDRIAL-RELATED"/>
    <property type="match status" value="1"/>
</dbReference>